<feature type="compositionally biased region" description="Polar residues" evidence="1">
    <location>
        <begin position="113"/>
        <end position="122"/>
    </location>
</feature>
<sequence>MSDQADFLARVPEGTPQGESRAASGLVGTARTPSLRPNKKTGGKRSRETEKSPSEVAAQGNKVSKSSQNWGSVSTQQSDAFHPGTSSNNGKRKASPKKTRSNALPYKGFRIPQITNTSSNSKGKGIMKAKAAAARNGECVPKKVRNSVRFEGVDDDDAEDDVNNNDEQAADGEDSSPQVPDTEGDTQSFTSAKEFSSSSSLNTGEEEKNDMHDDTGKGAKFSITDEAKVFKISLAKEDLPRQKYIDVPMIVNGVAVRLGVAPEAARDTRGFGTTGNPRNGTLSVIIPPHFWERLNKALSENAE</sequence>
<evidence type="ECO:0000313" key="2">
    <source>
        <dbReference type="EMBL" id="CAE0778116.1"/>
    </source>
</evidence>
<proteinExistence type="predicted"/>
<feature type="compositionally biased region" description="Polar residues" evidence="1">
    <location>
        <begin position="175"/>
        <end position="195"/>
    </location>
</feature>
<protein>
    <submittedName>
        <fullName evidence="2">Uncharacterized protein</fullName>
    </submittedName>
</protein>
<reference evidence="2" key="1">
    <citation type="submission" date="2021-01" db="EMBL/GenBank/DDBJ databases">
        <authorList>
            <person name="Corre E."/>
            <person name="Pelletier E."/>
            <person name="Niang G."/>
            <person name="Scheremetjew M."/>
            <person name="Finn R."/>
            <person name="Kale V."/>
            <person name="Holt S."/>
            <person name="Cochrane G."/>
            <person name="Meng A."/>
            <person name="Brown T."/>
            <person name="Cohen L."/>
        </authorList>
    </citation>
    <scope>NUCLEOTIDE SEQUENCE</scope>
    <source>
        <strain evidence="2">CCMP645</strain>
    </source>
</reference>
<dbReference type="EMBL" id="HBIZ01048061">
    <property type="protein sequence ID" value="CAE0778116.1"/>
    <property type="molecule type" value="Transcribed_RNA"/>
</dbReference>
<feature type="compositionally biased region" description="Polar residues" evidence="1">
    <location>
        <begin position="61"/>
        <end position="89"/>
    </location>
</feature>
<name>A0A7S4BV78_CHRCT</name>
<feature type="compositionally biased region" description="Acidic residues" evidence="1">
    <location>
        <begin position="153"/>
        <end position="174"/>
    </location>
</feature>
<organism evidence="2">
    <name type="scientific">Chrysotila carterae</name>
    <name type="common">Marine alga</name>
    <name type="synonym">Syracosphaera carterae</name>
    <dbReference type="NCBI Taxonomy" id="13221"/>
    <lineage>
        <taxon>Eukaryota</taxon>
        <taxon>Haptista</taxon>
        <taxon>Haptophyta</taxon>
        <taxon>Prymnesiophyceae</taxon>
        <taxon>Isochrysidales</taxon>
        <taxon>Isochrysidaceae</taxon>
        <taxon>Chrysotila</taxon>
    </lineage>
</organism>
<gene>
    <name evidence="2" type="ORF">PCAR00345_LOCUS30755</name>
</gene>
<feature type="compositionally biased region" description="Basic and acidic residues" evidence="1">
    <location>
        <begin position="205"/>
        <end position="220"/>
    </location>
</feature>
<feature type="compositionally biased region" description="Basic residues" evidence="1">
    <location>
        <begin position="90"/>
        <end position="100"/>
    </location>
</feature>
<evidence type="ECO:0000256" key="1">
    <source>
        <dbReference type="SAM" id="MobiDB-lite"/>
    </source>
</evidence>
<accession>A0A7S4BV78</accession>
<feature type="region of interest" description="Disordered" evidence="1">
    <location>
        <begin position="1"/>
        <end position="220"/>
    </location>
</feature>
<dbReference type="AlphaFoldDB" id="A0A7S4BV78"/>